<gene>
    <name evidence="1" type="ORF">ENUP19_0082G0129</name>
</gene>
<sequence length="805" mass="94626">MSSEAKEESKEVTFTLDDMYNDLISVSKWSDTVRRVSDNFKENYQIIIELTLGVIGLPIDKTENIFTDEYLEEKRFKDIGDRIDNDDLVTNNLNVTQILKRLWKGVWKVVCGIIKEGSIEERKEYGKSIKLIHEILAGLSPNEIRNIRYGIISVTQVMYENYIVTQKELENQLTIIKKGRKKDKKQEIERIEKAQIHLEKLLNHLKKVILLPRVYDVSRDIRRIVCETILNNFEDEYDEKKKIIDNLLYDDDPTVRKSVVKQIYEEFNTINNNPSDIYIEMGKSLKERIIEMRLDEDIEVSKISIGLCSKLDEWGLIKEKERKEMYRMLCDKNSKIRKEAAIYIASFLERHVDKFIKGERKFVIKDKKKLKIVIIIRLIIEIVEKETDLPNFSYFSLEYLVPEFEEFNENIELLIEFIIGNESLALFDKEDSALYEGHENVLFGILYSMVMRGARRQLTGDEIMVKLSASDKKKEVDTFLEVSEAICHHLKEMYEVSTKEENDINWLLRICKYIEKESLKTEGNLNNLKEFLKEVSINIRESGYDMIYNYFELLSEMNTIQHPEIQQIISGIIQEDCRVICNSILDDGMDDESINIDGIKGLIILYHYIKVDPLPLLRERIIKLKNRIEGIQEITEESLIILHILNYLLLWNKINNETNNSFGYNELFELLYSISKISSKDEQKLFELFGIQCEFYFLFNNEIGENKGRMESIIDDLAIECNQKKLFKEPLLEVDYLFNEWPLECLASVLSVVQMNKKVILDLTQIVGKMNHEITNKLKKLLLKQQQINQESTVVMEMETDSIED</sequence>
<comment type="caution">
    <text evidence="1">The sequence shown here is derived from an EMBL/GenBank/DDBJ whole genome shotgun (WGS) entry which is preliminary data.</text>
</comment>
<organism evidence="1 2">
    <name type="scientific">Entamoeba nuttalli</name>
    <dbReference type="NCBI Taxonomy" id="412467"/>
    <lineage>
        <taxon>Eukaryota</taxon>
        <taxon>Amoebozoa</taxon>
        <taxon>Evosea</taxon>
        <taxon>Archamoebae</taxon>
        <taxon>Mastigamoebida</taxon>
        <taxon>Entamoebidae</taxon>
        <taxon>Entamoeba</taxon>
    </lineage>
</organism>
<accession>A0ABQ0DFF6</accession>
<dbReference type="PANTHER" id="PTHR11199:SF0">
    <property type="entry name" value="LD34181P-RELATED"/>
    <property type="match status" value="1"/>
</dbReference>
<reference evidence="1 2" key="1">
    <citation type="journal article" date="2019" name="PLoS Negl. Trop. Dis.">
        <title>Whole genome sequencing of Entamoeba nuttalli reveals mammalian host-related molecular signatures and a novel octapeptide-repeat surface protein.</title>
        <authorList>
            <person name="Tanaka M."/>
            <person name="Makiuchi T."/>
            <person name="Komiyama T."/>
            <person name="Shiina T."/>
            <person name="Osaki K."/>
            <person name="Tachibana H."/>
        </authorList>
    </citation>
    <scope>NUCLEOTIDE SEQUENCE [LARGE SCALE GENOMIC DNA]</scope>
    <source>
        <strain evidence="1 2">P19-061405</strain>
    </source>
</reference>
<proteinExistence type="predicted"/>
<dbReference type="InterPro" id="IPR039662">
    <property type="entry name" value="Cohesin_Scc3/SA"/>
</dbReference>
<protein>
    <recommendedName>
        <fullName evidence="3">Nuclear condensin complex subunit 3 C-terminal domain-containing protein</fullName>
    </recommendedName>
</protein>
<evidence type="ECO:0000313" key="1">
    <source>
        <dbReference type="EMBL" id="GAB1221593.1"/>
    </source>
</evidence>
<dbReference type="PANTHER" id="PTHR11199">
    <property type="entry name" value="STROMAL ANTIGEN"/>
    <property type="match status" value="1"/>
</dbReference>
<dbReference type="InterPro" id="IPR016024">
    <property type="entry name" value="ARM-type_fold"/>
</dbReference>
<dbReference type="SUPFAM" id="SSF48371">
    <property type="entry name" value="ARM repeat"/>
    <property type="match status" value="1"/>
</dbReference>
<keyword evidence="2" id="KW-1185">Reference proteome</keyword>
<evidence type="ECO:0008006" key="3">
    <source>
        <dbReference type="Google" id="ProtNLM"/>
    </source>
</evidence>
<name>A0ABQ0DFF6_9EUKA</name>
<evidence type="ECO:0000313" key="2">
    <source>
        <dbReference type="Proteomes" id="UP001628156"/>
    </source>
</evidence>
<dbReference type="Proteomes" id="UP001628156">
    <property type="component" value="Unassembled WGS sequence"/>
</dbReference>
<dbReference type="EMBL" id="BAAFRS010000082">
    <property type="protein sequence ID" value="GAB1221593.1"/>
    <property type="molecule type" value="Genomic_DNA"/>
</dbReference>